<dbReference type="RefSeq" id="WP_408160745.1">
    <property type="nucleotide sequence ID" value="NZ_JAQQFM010000016.1"/>
</dbReference>
<comment type="caution">
    <text evidence="1">The sequence shown here is derived from an EMBL/GenBank/DDBJ whole genome shotgun (WGS) entry which is preliminary data.</text>
</comment>
<gene>
    <name evidence="1" type="ORF">PQR62_24780</name>
</gene>
<reference evidence="1 2" key="1">
    <citation type="journal article" date="2024" name="Chem. Sci.">
        <title>Discovery of megapolipeptins by genome mining of a Burkholderiales bacteria collection.</title>
        <authorList>
            <person name="Paulo B.S."/>
            <person name="Recchia M.J.J."/>
            <person name="Lee S."/>
            <person name="Fergusson C.H."/>
            <person name="Romanowski S.B."/>
            <person name="Hernandez A."/>
            <person name="Krull N."/>
            <person name="Liu D.Y."/>
            <person name="Cavanagh H."/>
            <person name="Bos A."/>
            <person name="Gray C.A."/>
            <person name="Murphy B.T."/>
            <person name="Linington R.G."/>
            <person name="Eustaquio A.S."/>
        </authorList>
    </citation>
    <scope>NUCLEOTIDE SEQUENCE [LARGE SCALE GENOMIC DNA]</scope>
    <source>
        <strain evidence="1 2">RL21-008-BIB-A</strain>
    </source>
</reference>
<dbReference type="EMBL" id="JAQQFM010000016">
    <property type="protein sequence ID" value="MFL9927511.1"/>
    <property type="molecule type" value="Genomic_DNA"/>
</dbReference>
<evidence type="ECO:0000313" key="1">
    <source>
        <dbReference type="EMBL" id="MFL9927511.1"/>
    </source>
</evidence>
<evidence type="ECO:0000313" key="2">
    <source>
        <dbReference type="Proteomes" id="UP001629246"/>
    </source>
</evidence>
<evidence type="ECO:0008006" key="3">
    <source>
        <dbReference type="Google" id="ProtNLM"/>
    </source>
</evidence>
<protein>
    <recommendedName>
        <fullName evidence="3">Lipoprotein</fullName>
    </recommendedName>
</protein>
<organism evidence="1 2">
    <name type="scientific">Herbaspirillum lusitanum</name>
    <dbReference type="NCBI Taxonomy" id="213312"/>
    <lineage>
        <taxon>Bacteria</taxon>
        <taxon>Pseudomonadati</taxon>
        <taxon>Pseudomonadota</taxon>
        <taxon>Betaproteobacteria</taxon>
        <taxon>Burkholderiales</taxon>
        <taxon>Oxalobacteraceae</taxon>
        <taxon>Herbaspirillum</taxon>
    </lineage>
</organism>
<keyword evidence="2" id="KW-1185">Reference proteome</keyword>
<dbReference type="SUPFAM" id="SSF82171">
    <property type="entry name" value="DPP6 N-terminal domain-like"/>
    <property type="match status" value="1"/>
</dbReference>
<name>A0ABW9AGC5_9BURK</name>
<accession>A0ABW9AGC5</accession>
<proteinExistence type="predicted"/>
<dbReference type="Proteomes" id="UP001629246">
    <property type="component" value="Unassembled WGS sequence"/>
</dbReference>
<sequence>MLVANAKDRKIYFYDARNGQRTRTCKLDISGESLHLSSDGQFLLSDSSYAMTKDAEFCLGTIRFYTINGVRKKSGDTADTYPFAFVADANLITKRFFFLQMKSAGPPKYYSGYVGVLNTKTKIFEIGEDTHPLKKGEMAFPMGLTKYSKFSIDGRYLDVSPESGYPGVYEISSKQKLNSEDSDIATQFGTADKWNLSQGTDRFKGLYATSGNLNYFITDAPDVFTSAISRDGSFVAVAYRDYVTWTSRIEIFCRECESQ</sequence>